<protein>
    <submittedName>
        <fullName evidence="3">SPFH domain / Band 7 family protein</fullName>
    </submittedName>
</protein>
<evidence type="ECO:0000313" key="3">
    <source>
        <dbReference type="EMBL" id="GBR73029.1"/>
    </source>
</evidence>
<dbReference type="CDD" id="cd08826">
    <property type="entry name" value="SPFH_eoslipins_u1"/>
    <property type="match status" value="1"/>
</dbReference>
<dbReference type="Gene3D" id="6.10.250.2090">
    <property type="match status" value="1"/>
</dbReference>
<name>A0A388T8T6_TERA1</name>
<dbReference type="Proteomes" id="UP000269352">
    <property type="component" value="Unassembled WGS sequence"/>
</dbReference>
<evidence type="ECO:0000256" key="1">
    <source>
        <dbReference type="ARBA" id="ARBA00008164"/>
    </source>
</evidence>
<keyword evidence="4" id="KW-1185">Reference proteome</keyword>
<evidence type="ECO:0000313" key="4">
    <source>
        <dbReference type="Proteomes" id="UP000269352"/>
    </source>
</evidence>
<dbReference type="InterPro" id="IPR043202">
    <property type="entry name" value="Band-7_stomatin-like"/>
</dbReference>
<reference evidence="3 4" key="1">
    <citation type="journal article" date="2019" name="ISME J.">
        <title>Genome analyses of uncultured TG2/ZB3 bacteria in 'Margulisbacteria' specifically attached to ectosymbiotic spirochetes of protists in the termite gut.</title>
        <authorList>
            <person name="Utami Y.D."/>
            <person name="Kuwahara H."/>
            <person name="Igai K."/>
            <person name="Murakami T."/>
            <person name="Sugaya K."/>
            <person name="Morikawa T."/>
            <person name="Nagura Y."/>
            <person name="Yuki M."/>
            <person name="Deevong P."/>
            <person name="Inoue T."/>
            <person name="Kihara K."/>
            <person name="Lo N."/>
            <person name="Yamada A."/>
            <person name="Ohkuma M."/>
            <person name="Hongoh Y."/>
        </authorList>
    </citation>
    <scope>NUCLEOTIDE SEQUENCE [LARGE SCALE GENOMIC DNA]</scope>
    <source>
        <strain evidence="3">NkOx7-01</strain>
    </source>
</reference>
<dbReference type="SUPFAM" id="SSF117892">
    <property type="entry name" value="Band 7/SPFH domain"/>
    <property type="match status" value="1"/>
</dbReference>
<dbReference type="Gene3D" id="3.30.479.30">
    <property type="entry name" value="Band 7 domain"/>
    <property type="match status" value="1"/>
</dbReference>
<feature type="domain" description="Band 7" evidence="2">
    <location>
        <begin position="17"/>
        <end position="174"/>
    </location>
</feature>
<dbReference type="InterPro" id="IPR036013">
    <property type="entry name" value="Band_7/SPFH_dom_sf"/>
</dbReference>
<dbReference type="Pfam" id="PF01145">
    <property type="entry name" value="Band_7"/>
    <property type="match status" value="1"/>
</dbReference>
<proteinExistence type="inferred from homology"/>
<dbReference type="SMART" id="SM00244">
    <property type="entry name" value="PHB"/>
    <property type="match status" value="1"/>
</dbReference>
<dbReference type="PANTHER" id="PTHR10264:SF19">
    <property type="entry name" value="AT06885P-RELATED"/>
    <property type="match status" value="1"/>
</dbReference>
<dbReference type="PANTHER" id="PTHR10264">
    <property type="entry name" value="BAND 7 PROTEIN-RELATED"/>
    <property type="match status" value="1"/>
</dbReference>
<dbReference type="AlphaFoldDB" id="A0A388T8T6"/>
<dbReference type="GO" id="GO:0005886">
    <property type="term" value="C:plasma membrane"/>
    <property type="evidence" value="ECO:0007669"/>
    <property type="project" value="InterPro"/>
</dbReference>
<gene>
    <name evidence="3" type="ORF">NO1_0483</name>
</gene>
<sequence length="253" mass="27913">MQFLILILIVAAVVVLASVKQINQYERGLLFSFGRFTKILEPGWRLALPVIQSFEKVDIRTKAVDVPPQDAITRDNVSIKINAVIYYKVFDAGKAIIEVENFYYAVSQLAQTTMRNTVGSVTLDELLTDREKVSREICSIIDKLTDPWGIKVENVELKDIALSEEMKRVIAKVAEAEREKRAVITKAAGEVEAAENLAKAASLMGQTPGALHLRTLSTLNDLSSDQSNTVIFAVPVEALRALEGLAKLAEKKA</sequence>
<dbReference type="FunFam" id="3.30.479.30:FF:000004">
    <property type="entry name" value="Putative membrane protease family, stomatin"/>
    <property type="match status" value="1"/>
</dbReference>
<evidence type="ECO:0000259" key="2">
    <source>
        <dbReference type="SMART" id="SM00244"/>
    </source>
</evidence>
<comment type="caution">
    <text evidence="3">The sequence shown here is derived from an EMBL/GenBank/DDBJ whole genome shotgun (WGS) entry which is preliminary data.</text>
</comment>
<comment type="similarity">
    <text evidence="1">Belongs to the band 7/mec-2 family.</text>
</comment>
<accession>A0A388T8T6</accession>
<dbReference type="GO" id="GO:0098552">
    <property type="term" value="C:side of membrane"/>
    <property type="evidence" value="ECO:0007669"/>
    <property type="project" value="UniProtKB-ARBA"/>
</dbReference>
<dbReference type="PRINTS" id="PR00721">
    <property type="entry name" value="STOMATIN"/>
</dbReference>
<dbReference type="InterPro" id="IPR001972">
    <property type="entry name" value="Stomatin_HflK_fam"/>
</dbReference>
<dbReference type="EMBL" id="BGZN01000005">
    <property type="protein sequence ID" value="GBR73029.1"/>
    <property type="molecule type" value="Genomic_DNA"/>
</dbReference>
<organism evidence="3 4">
    <name type="scientific">Termititenax aidoneus</name>
    <dbReference type="NCBI Taxonomy" id="2218524"/>
    <lineage>
        <taxon>Bacteria</taxon>
        <taxon>Bacillati</taxon>
        <taxon>Candidatus Margulisiibacteriota</taxon>
        <taxon>Candidatus Termititenacia</taxon>
        <taxon>Candidatus Termititenacales</taxon>
        <taxon>Candidatus Termititenacaceae</taxon>
        <taxon>Candidatus Termititenax</taxon>
    </lineage>
</organism>
<dbReference type="InterPro" id="IPR001107">
    <property type="entry name" value="Band_7"/>
</dbReference>